<dbReference type="CDD" id="cd01310">
    <property type="entry name" value="TatD_DNAse"/>
    <property type="match status" value="1"/>
</dbReference>
<dbReference type="PANTHER" id="PTHR46124">
    <property type="entry name" value="D-AMINOACYL-TRNA DEACYLASE"/>
    <property type="match status" value="1"/>
</dbReference>
<dbReference type="GO" id="GO:0005829">
    <property type="term" value="C:cytosol"/>
    <property type="evidence" value="ECO:0007669"/>
    <property type="project" value="TreeGrafter"/>
</dbReference>
<proteinExistence type="predicted"/>
<gene>
    <name evidence="2" type="ORF">IAA19_08065</name>
</gene>
<name>A0A9D2F0Q3_9ACTN</name>
<feature type="binding site" evidence="1">
    <location>
        <position position="161"/>
    </location>
    <ligand>
        <name>a divalent metal cation</name>
        <dbReference type="ChEBI" id="CHEBI:60240"/>
        <label>1</label>
    </ligand>
</feature>
<dbReference type="GO" id="GO:0046872">
    <property type="term" value="F:metal ion binding"/>
    <property type="evidence" value="ECO:0007669"/>
    <property type="project" value="UniProtKB-KW"/>
</dbReference>
<keyword evidence="1" id="KW-0479">Metal-binding</keyword>
<dbReference type="InterPro" id="IPR032466">
    <property type="entry name" value="Metal_Hydrolase"/>
</dbReference>
<dbReference type="PANTHER" id="PTHR46124:SF2">
    <property type="entry name" value="D-AMINOACYL-TRNA DEACYLASE"/>
    <property type="match status" value="1"/>
</dbReference>
<dbReference type="EMBL" id="DXBM01000067">
    <property type="protein sequence ID" value="HIZ46951.1"/>
    <property type="molecule type" value="Genomic_DNA"/>
</dbReference>
<feature type="binding site" evidence="1">
    <location>
        <position position="231"/>
    </location>
    <ligand>
        <name>a divalent metal cation</name>
        <dbReference type="ChEBI" id="CHEBI:60240"/>
        <label>2</label>
    </ligand>
</feature>
<dbReference type="Proteomes" id="UP000824062">
    <property type="component" value="Unassembled WGS sequence"/>
</dbReference>
<keyword evidence="2" id="KW-0378">Hydrolase</keyword>
<dbReference type="GO" id="GO:0016788">
    <property type="term" value="F:hydrolase activity, acting on ester bonds"/>
    <property type="evidence" value="ECO:0007669"/>
    <property type="project" value="InterPro"/>
</dbReference>
<feature type="binding site" evidence="1">
    <location>
        <position position="281"/>
    </location>
    <ligand>
        <name>a divalent metal cation</name>
        <dbReference type="ChEBI" id="CHEBI:60240"/>
        <label>1</label>
    </ligand>
</feature>
<reference evidence="2" key="2">
    <citation type="submission" date="2021-04" db="EMBL/GenBank/DDBJ databases">
        <authorList>
            <person name="Gilroy R."/>
        </authorList>
    </citation>
    <scope>NUCLEOTIDE SEQUENCE</scope>
    <source>
        <strain evidence="2">ChiHjej12B11-14209</strain>
    </source>
</reference>
<dbReference type="SUPFAM" id="SSF51556">
    <property type="entry name" value="Metallo-dependent hydrolases"/>
    <property type="match status" value="1"/>
</dbReference>
<dbReference type="InterPro" id="IPR001130">
    <property type="entry name" value="TatD-like"/>
</dbReference>
<reference evidence="2" key="1">
    <citation type="journal article" date="2021" name="PeerJ">
        <title>Extensive microbial diversity within the chicken gut microbiome revealed by metagenomics and culture.</title>
        <authorList>
            <person name="Gilroy R."/>
            <person name="Ravi A."/>
            <person name="Getino M."/>
            <person name="Pursley I."/>
            <person name="Horton D.L."/>
            <person name="Alikhan N.F."/>
            <person name="Baker D."/>
            <person name="Gharbi K."/>
            <person name="Hall N."/>
            <person name="Watson M."/>
            <person name="Adriaenssens E.M."/>
            <person name="Foster-Nyarko E."/>
            <person name="Jarju S."/>
            <person name="Secka A."/>
            <person name="Antonio M."/>
            <person name="Oren A."/>
            <person name="Chaudhuri R.R."/>
            <person name="La Ragione R."/>
            <person name="Hildebrand F."/>
            <person name="Pallen M.J."/>
        </authorList>
    </citation>
    <scope>NUCLEOTIDE SEQUENCE</scope>
    <source>
        <strain evidence="2">ChiHjej12B11-14209</strain>
    </source>
</reference>
<evidence type="ECO:0000313" key="3">
    <source>
        <dbReference type="Proteomes" id="UP000824062"/>
    </source>
</evidence>
<evidence type="ECO:0000313" key="2">
    <source>
        <dbReference type="EMBL" id="HIZ46951.1"/>
    </source>
</evidence>
<dbReference type="Pfam" id="PF01026">
    <property type="entry name" value="TatD_DNase"/>
    <property type="match status" value="1"/>
</dbReference>
<evidence type="ECO:0000256" key="1">
    <source>
        <dbReference type="PIRSR" id="PIRSR005902-1"/>
    </source>
</evidence>
<dbReference type="AlphaFoldDB" id="A0A9D2F0Q3"/>
<organism evidence="2 3">
    <name type="scientific">Candidatus Olsenella pullistercoris</name>
    <dbReference type="NCBI Taxonomy" id="2838712"/>
    <lineage>
        <taxon>Bacteria</taxon>
        <taxon>Bacillati</taxon>
        <taxon>Actinomycetota</taxon>
        <taxon>Coriobacteriia</taxon>
        <taxon>Coriobacteriales</taxon>
        <taxon>Atopobiaceae</taxon>
        <taxon>Olsenella</taxon>
    </lineage>
</organism>
<sequence>MPEKIALDDLTLADHELFHDRKGAPRPLPAPLAPLADTHGHLTSFRAHDPAMALVRAALAGVRLLVVPVDAVDDVPRRWGSAPELLDWIDEQVEVAREALAECAEEGFVPPAFDGWGAPELLDNVRIVAGVHPYGAEQLDDEAMARLRELLASPRCVGVGEFGLDLGPYSKVPREVQEDAFRRQLRLAHELDLPVQLHVRATAGDMLSNAYVDAARILRDEGVPERGCDLHCFTAGVQVMENFASLGCHIAFGGAATFTRSDDIREAAAFCAERRLLTETDSPYMAPVPLRGEECEPAMVAFSAACVADVRERASRGSREATYRALWENACALFGR</sequence>
<comment type="caution">
    <text evidence="2">The sequence shown here is derived from an EMBL/GenBank/DDBJ whole genome shotgun (WGS) entry which is preliminary data.</text>
</comment>
<dbReference type="Gene3D" id="3.20.20.140">
    <property type="entry name" value="Metal-dependent hydrolases"/>
    <property type="match status" value="1"/>
</dbReference>
<feature type="binding site" evidence="1">
    <location>
        <position position="198"/>
    </location>
    <ligand>
        <name>a divalent metal cation</name>
        <dbReference type="ChEBI" id="CHEBI:60240"/>
        <label>2</label>
    </ligand>
</feature>
<accession>A0A9D2F0Q3</accession>
<protein>
    <submittedName>
        <fullName evidence="2">TatD family hydrolase</fullName>
    </submittedName>
</protein>